<dbReference type="Proteomes" id="UP000694557">
    <property type="component" value="Unassembled WGS sequence"/>
</dbReference>
<keyword evidence="3 5" id="KW-0371">Homeobox</keyword>
<dbReference type="GO" id="GO:0000981">
    <property type="term" value="F:DNA-binding transcription factor activity, RNA polymerase II-specific"/>
    <property type="evidence" value="ECO:0007669"/>
    <property type="project" value="InterPro"/>
</dbReference>
<evidence type="ECO:0000256" key="6">
    <source>
        <dbReference type="RuleBase" id="RU000682"/>
    </source>
</evidence>
<feature type="domain" description="Homeobox" evidence="8">
    <location>
        <begin position="192"/>
        <end position="252"/>
    </location>
</feature>
<feature type="region of interest" description="Disordered" evidence="7">
    <location>
        <begin position="72"/>
        <end position="97"/>
    </location>
</feature>
<dbReference type="GO" id="GO:0000977">
    <property type="term" value="F:RNA polymerase II transcription regulatory region sequence-specific DNA binding"/>
    <property type="evidence" value="ECO:0007669"/>
    <property type="project" value="TreeGrafter"/>
</dbReference>
<dbReference type="CDD" id="cd00086">
    <property type="entry name" value="homeodomain"/>
    <property type="match status" value="1"/>
</dbReference>
<feature type="DNA-binding region" description="Homeobox" evidence="5">
    <location>
        <begin position="194"/>
        <end position="253"/>
    </location>
</feature>
<evidence type="ECO:0000256" key="7">
    <source>
        <dbReference type="SAM" id="MobiDB-lite"/>
    </source>
</evidence>
<dbReference type="Ensembl" id="ENSOKIT00005093803.1">
    <property type="protein sequence ID" value="ENSOKIP00005087726.1"/>
    <property type="gene ID" value="ENSOKIG00005038300.1"/>
</dbReference>
<evidence type="ECO:0000256" key="1">
    <source>
        <dbReference type="ARBA" id="ARBA00004123"/>
    </source>
</evidence>
<evidence type="ECO:0000313" key="10">
    <source>
        <dbReference type="Proteomes" id="UP000694557"/>
    </source>
</evidence>
<dbReference type="InterPro" id="IPR001356">
    <property type="entry name" value="HD"/>
</dbReference>
<name>A0A8C7JF48_ONCKI</name>
<dbReference type="RefSeq" id="XP_020335459.2">
    <property type="nucleotide sequence ID" value="XM_020479870.2"/>
</dbReference>
<comment type="subcellular location">
    <subcellularLocation>
        <location evidence="1 5 6">Nucleus</location>
    </subcellularLocation>
</comment>
<dbReference type="Gene3D" id="1.10.10.60">
    <property type="entry name" value="Homeodomain-like"/>
    <property type="match status" value="1"/>
</dbReference>
<proteinExistence type="predicted"/>
<reference evidence="9" key="2">
    <citation type="submission" date="2025-09" db="UniProtKB">
        <authorList>
            <consortium name="Ensembl"/>
        </authorList>
    </citation>
    <scope>IDENTIFICATION</scope>
</reference>
<dbReference type="SUPFAM" id="SSF46689">
    <property type="entry name" value="Homeodomain-like"/>
    <property type="match status" value="1"/>
</dbReference>
<evidence type="ECO:0000256" key="4">
    <source>
        <dbReference type="ARBA" id="ARBA00023242"/>
    </source>
</evidence>
<dbReference type="PROSITE" id="PS50071">
    <property type="entry name" value="HOMEOBOX_2"/>
    <property type="match status" value="1"/>
</dbReference>
<keyword evidence="4 5" id="KW-0539">Nucleus</keyword>
<dbReference type="InterPro" id="IPR050649">
    <property type="entry name" value="Paired_Homeobox_TFs"/>
</dbReference>
<dbReference type="Pfam" id="PF00046">
    <property type="entry name" value="Homeodomain"/>
    <property type="match status" value="1"/>
</dbReference>
<dbReference type="PROSITE" id="PS00027">
    <property type="entry name" value="HOMEOBOX_1"/>
    <property type="match status" value="1"/>
</dbReference>
<reference evidence="9" key="1">
    <citation type="submission" date="2025-08" db="UniProtKB">
        <authorList>
            <consortium name="Ensembl"/>
        </authorList>
    </citation>
    <scope>IDENTIFICATION</scope>
</reference>
<dbReference type="GO" id="GO:0005634">
    <property type="term" value="C:nucleus"/>
    <property type="evidence" value="ECO:0007669"/>
    <property type="project" value="UniProtKB-SubCell"/>
</dbReference>
<feature type="compositionally biased region" description="Basic and acidic residues" evidence="7">
    <location>
        <begin position="15"/>
        <end position="30"/>
    </location>
</feature>
<organism evidence="9 10">
    <name type="scientific">Oncorhynchus kisutch</name>
    <name type="common">Coho salmon</name>
    <name type="synonym">Salmo kisutch</name>
    <dbReference type="NCBI Taxonomy" id="8019"/>
    <lineage>
        <taxon>Eukaryota</taxon>
        <taxon>Metazoa</taxon>
        <taxon>Chordata</taxon>
        <taxon>Craniata</taxon>
        <taxon>Vertebrata</taxon>
        <taxon>Euteleostomi</taxon>
        <taxon>Actinopterygii</taxon>
        <taxon>Neopterygii</taxon>
        <taxon>Teleostei</taxon>
        <taxon>Protacanthopterygii</taxon>
        <taxon>Salmoniformes</taxon>
        <taxon>Salmonidae</taxon>
        <taxon>Salmoninae</taxon>
        <taxon>Oncorhynchus</taxon>
    </lineage>
</organism>
<dbReference type="InterPro" id="IPR017970">
    <property type="entry name" value="Homeobox_CS"/>
</dbReference>
<dbReference type="AlphaFoldDB" id="A0A8C7JF48"/>
<keyword evidence="10" id="KW-1185">Reference proteome</keyword>
<dbReference type="PANTHER" id="PTHR24329">
    <property type="entry name" value="HOMEOBOX PROTEIN ARISTALESS"/>
    <property type="match status" value="1"/>
</dbReference>
<feature type="compositionally biased region" description="Basic and acidic residues" evidence="7">
    <location>
        <begin position="138"/>
        <end position="185"/>
    </location>
</feature>
<dbReference type="InterPro" id="IPR009057">
    <property type="entry name" value="Homeodomain-like_sf"/>
</dbReference>
<gene>
    <name evidence="9" type="primary">LOC109888700</name>
</gene>
<feature type="region of interest" description="Disordered" evidence="7">
    <location>
        <begin position="1"/>
        <end position="48"/>
    </location>
</feature>
<dbReference type="FunFam" id="1.10.10.60:FF:000679">
    <property type="entry name" value="Homeobox protein aristaless"/>
    <property type="match status" value="1"/>
</dbReference>
<feature type="compositionally biased region" description="Polar residues" evidence="7">
    <location>
        <begin position="88"/>
        <end position="97"/>
    </location>
</feature>
<evidence type="ECO:0000256" key="5">
    <source>
        <dbReference type="PROSITE-ProRule" id="PRU00108"/>
    </source>
</evidence>
<keyword evidence="2 5" id="KW-0238">DNA-binding</keyword>
<sequence length="341" mass="39548">MTTMQVTVHGPKKRCREDSSHRQLTLDRGMDITASEEAPSPPKKLSHSIEEILRKPIEEILRTPTEEILRKPTRVGEERREGLGGWSVNRQNEENPNQQVYTEGTGHNRVLPQHGHIVTDWKGDHTSSDQNTRVTKLPPRECHIDRISPDRSGDSSIHSKDSGLQERAGREEGQDQGRVQWERNSCHPHVQRRRRQTRISFPPSQVEELEKVFLETHYPDVHIRDKLASRLQLTEGRVQIWFQNRRAKWRKTEMLMDLEMMAGDQTPISKPGFLYEVEEAISLFPLNASSSWYGPYQQLQNLHFGGVPFQPFLPMLSDLHHHPLSSLWTRHLYSIPKVTLI</sequence>
<dbReference type="PANTHER" id="PTHR24329:SF340">
    <property type="entry name" value="ARISTALESS RELATED HOMEOBOX"/>
    <property type="match status" value="1"/>
</dbReference>
<protein>
    <submittedName>
        <fullName evidence="9">ALX homeobox protein 1-like</fullName>
    </submittedName>
</protein>
<feature type="region of interest" description="Disordered" evidence="7">
    <location>
        <begin position="122"/>
        <end position="199"/>
    </location>
</feature>
<dbReference type="GeneID" id="109888700"/>
<dbReference type="KEGG" id="oki:109888700"/>
<accession>A0A8C7JF48</accession>
<dbReference type="SMART" id="SM00389">
    <property type="entry name" value="HOX"/>
    <property type="match status" value="1"/>
</dbReference>
<evidence type="ECO:0000259" key="8">
    <source>
        <dbReference type="PROSITE" id="PS50071"/>
    </source>
</evidence>
<evidence type="ECO:0000313" key="9">
    <source>
        <dbReference type="Ensembl" id="ENSOKIP00005087726.1"/>
    </source>
</evidence>
<feature type="compositionally biased region" description="Basic and acidic residues" evidence="7">
    <location>
        <begin position="72"/>
        <end position="82"/>
    </location>
</feature>
<dbReference type="GeneTree" id="ENSGT00940000165209"/>
<evidence type="ECO:0000256" key="2">
    <source>
        <dbReference type="ARBA" id="ARBA00023125"/>
    </source>
</evidence>
<evidence type="ECO:0000256" key="3">
    <source>
        <dbReference type="ARBA" id="ARBA00023155"/>
    </source>
</evidence>